<accession>A0ABX8X4M1</accession>
<protein>
    <submittedName>
        <fullName evidence="1">Uncharacterized protein</fullName>
    </submittedName>
</protein>
<name>A0ABX8X4M1_9CYAN</name>
<dbReference type="RefSeq" id="WP_220611371.1">
    <property type="nucleotide sequence ID" value="NZ_CP080598.1"/>
</dbReference>
<organism evidence="1 2">
    <name type="scientific">Sphaerospermopsis torques-reginae ITEP-024</name>
    <dbReference type="NCBI Taxonomy" id="984208"/>
    <lineage>
        <taxon>Bacteria</taxon>
        <taxon>Bacillati</taxon>
        <taxon>Cyanobacteriota</taxon>
        <taxon>Cyanophyceae</taxon>
        <taxon>Nostocales</taxon>
        <taxon>Aphanizomenonaceae</taxon>
        <taxon>Sphaerospermopsis</taxon>
        <taxon>Sphaerospermopsis torques-reginae</taxon>
    </lineage>
</organism>
<sequence length="76" mass="8648">MSSPAITTVIKMMESLSEDVQEQVAEHLKEYLADLQDEMKWDNSFKKSQNKLIASAQRAKKEIAEGLATPMDYDKL</sequence>
<dbReference type="Proteomes" id="UP000826540">
    <property type="component" value="Chromosome"/>
</dbReference>
<reference evidence="1 2" key="1">
    <citation type="journal article" date="2022" name="J. Am. Chem. Soc.">
        <title>Biosynthesis of Guanitoxin Enables Global Environmental Detection in Freshwater Cyanobacteria.</title>
        <authorList>
            <person name="Lima S.T."/>
            <person name="Fallon T.R."/>
            <person name="Cordoza J.L."/>
            <person name="Chekan J.R."/>
            <person name="Delbaje E."/>
            <person name="Hopiavuori A.R."/>
            <person name="Alvarenga D.O."/>
            <person name="Wood S.M."/>
            <person name="Luhavaya H."/>
            <person name="Baumgartner J.T."/>
            <person name="Dorr F.A."/>
            <person name="Etchegaray A."/>
            <person name="Pinto E."/>
            <person name="McKinnie S.M.K."/>
            <person name="Fiore M.F."/>
            <person name="Moore B.S."/>
        </authorList>
    </citation>
    <scope>NUCLEOTIDE SEQUENCE [LARGE SCALE GENOMIC DNA]</scope>
    <source>
        <strain evidence="1 2">ITEP-024</strain>
    </source>
</reference>
<evidence type="ECO:0000313" key="2">
    <source>
        <dbReference type="Proteomes" id="UP000826540"/>
    </source>
</evidence>
<evidence type="ECO:0000313" key="1">
    <source>
        <dbReference type="EMBL" id="QYX33641.1"/>
    </source>
</evidence>
<proteinExistence type="predicted"/>
<keyword evidence="2" id="KW-1185">Reference proteome</keyword>
<dbReference type="EMBL" id="CP080598">
    <property type="protein sequence ID" value="QYX33641.1"/>
    <property type="molecule type" value="Genomic_DNA"/>
</dbReference>
<gene>
    <name evidence="1" type="ORF">K2F26_10235</name>
</gene>